<dbReference type="SUPFAM" id="SSF103481">
    <property type="entry name" value="Multidrug resistance efflux transporter EmrE"/>
    <property type="match status" value="1"/>
</dbReference>
<keyword evidence="3" id="KW-0813">Transport</keyword>
<dbReference type="InterPro" id="IPR000390">
    <property type="entry name" value="Small_drug/metabolite_transptr"/>
</dbReference>
<evidence type="ECO:0000256" key="7">
    <source>
        <dbReference type="ARBA" id="ARBA00023136"/>
    </source>
</evidence>
<evidence type="ECO:0000256" key="10">
    <source>
        <dbReference type="ARBA" id="ARBA00072627"/>
    </source>
</evidence>
<evidence type="ECO:0000256" key="4">
    <source>
        <dbReference type="ARBA" id="ARBA00022475"/>
    </source>
</evidence>
<evidence type="ECO:0000256" key="8">
    <source>
        <dbReference type="ARBA" id="ARBA00023251"/>
    </source>
</evidence>
<reference evidence="13 14" key="1">
    <citation type="journal article" date="2019" name="ACS Chem. Biol.">
        <title>Identification and Mobilization of a Cryptic Antibiotic Biosynthesis Gene Locus from a Human-Pathogenic Nocardia Isolate.</title>
        <authorList>
            <person name="Herisse M."/>
            <person name="Ishida K."/>
            <person name="Porter J.L."/>
            <person name="Howden B."/>
            <person name="Hertweck C."/>
            <person name="Stinear T.P."/>
            <person name="Pidot S.J."/>
        </authorList>
    </citation>
    <scope>NUCLEOTIDE SEQUENCE [LARGE SCALE GENOMIC DNA]</scope>
    <source>
        <strain evidence="13 14">AUSMDU00024985</strain>
    </source>
</reference>
<dbReference type="FunFam" id="1.10.3730.20:FF:000001">
    <property type="entry name" value="Quaternary ammonium compound resistance transporter SugE"/>
    <property type="match status" value="1"/>
</dbReference>
<feature type="transmembrane region" description="Helical" evidence="12">
    <location>
        <begin position="85"/>
        <end position="104"/>
    </location>
</feature>
<evidence type="ECO:0000256" key="6">
    <source>
        <dbReference type="ARBA" id="ARBA00022989"/>
    </source>
</evidence>
<dbReference type="InterPro" id="IPR037185">
    <property type="entry name" value="EmrE-like"/>
</dbReference>
<dbReference type="InterPro" id="IPR045324">
    <property type="entry name" value="Small_multidrug_res"/>
</dbReference>
<comment type="subcellular location">
    <subcellularLocation>
        <location evidence="1 11">Cell membrane</location>
        <topology evidence="1 11">Multi-pass membrane protein</topology>
    </subcellularLocation>
</comment>
<evidence type="ECO:0000313" key="13">
    <source>
        <dbReference type="EMBL" id="QIS03058.1"/>
    </source>
</evidence>
<keyword evidence="5 11" id="KW-0812">Transmembrane</keyword>
<gene>
    <name evidence="13" type="ORF">F5X71_12700</name>
</gene>
<dbReference type="GO" id="GO:0005886">
    <property type="term" value="C:plasma membrane"/>
    <property type="evidence" value="ECO:0007669"/>
    <property type="project" value="UniProtKB-SubCell"/>
</dbReference>
<evidence type="ECO:0000256" key="12">
    <source>
        <dbReference type="SAM" id="Phobius"/>
    </source>
</evidence>
<sequence length="107" mass="11124">MTMLLLALAIASEVTATVSLKLSEGFTKLVPSIIVVIGYGAAFWFLSQSLKRGMQIGVAYGIWSAVGVAAIAVIGVLFLNERLTLIQVGGIALVILGVLALELGGQH</sequence>
<dbReference type="Gene3D" id="1.10.3730.20">
    <property type="match status" value="1"/>
</dbReference>
<comment type="similarity">
    <text evidence="2">Belongs to the drug/metabolite transporter (DMT) superfamily. Small multidrug resistance (SMR) (TC 2.A.7.1) family. Mmr subfamily.</text>
</comment>
<evidence type="ECO:0000256" key="11">
    <source>
        <dbReference type="RuleBase" id="RU003942"/>
    </source>
</evidence>
<organism evidence="13 14">
    <name type="scientific">Nocardia brasiliensis</name>
    <dbReference type="NCBI Taxonomy" id="37326"/>
    <lineage>
        <taxon>Bacteria</taxon>
        <taxon>Bacillati</taxon>
        <taxon>Actinomycetota</taxon>
        <taxon>Actinomycetes</taxon>
        <taxon>Mycobacteriales</taxon>
        <taxon>Nocardiaceae</taxon>
        <taxon>Nocardia</taxon>
    </lineage>
</organism>
<keyword evidence="4" id="KW-1003">Cell membrane</keyword>
<dbReference type="PANTHER" id="PTHR30561">
    <property type="entry name" value="SMR FAMILY PROTON-DEPENDENT DRUG EFFLUX TRANSPORTER SUGE"/>
    <property type="match status" value="1"/>
</dbReference>
<evidence type="ECO:0000256" key="1">
    <source>
        <dbReference type="ARBA" id="ARBA00004651"/>
    </source>
</evidence>
<accession>A0A6G9XQ66</accession>
<name>A0A6G9XQ66_NOCBR</name>
<dbReference type="GO" id="GO:0046677">
    <property type="term" value="P:response to antibiotic"/>
    <property type="evidence" value="ECO:0007669"/>
    <property type="project" value="UniProtKB-KW"/>
</dbReference>
<keyword evidence="7 12" id="KW-0472">Membrane</keyword>
<feature type="transmembrane region" description="Helical" evidence="12">
    <location>
        <begin position="58"/>
        <end position="79"/>
    </location>
</feature>
<evidence type="ECO:0000256" key="3">
    <source>
        <dbReference type="ARBA" id="ARBA00022448"/>
    </source>
</evidence>
<evidence type="ECO:0000256" key="5">
    <source>
        <dbReference type="ARBA" id="ARBA00022692"/>
    </source>
</evidence>
<dbReference type="PANTHER" id="PTHR30561:SF1">
    <property type="entry name" value="MULTIDRUG TRANSPORTER EMRE"/>
    <property type="match status" value="1"/>
</dbReference>
<dbReference type="GO" id="GO:0022857">
    <property type="term" value="F:transmembrane transporter activity"/>
    <property type="evidence" value="ECO:0007669"/>
    <property type="project" value="InterPro"/>
</dbReference>
<proteinExistence type="inferred from homology"/>
<keyword evidence="8" id="KW-0046">Antibiotic resistance</keyword>
<dbReference type="EMBL" id="CP046171">
    <property type="protein sequence ID" value="QIS03058.1"/>
    <property type="molecule type" value="Genomic_DNA"/>
</dbReference>
<keyword evidence="6 12" id="KW-1133">Transmembrane helix</keyword>
<dbReference type="AlphaFoldDB" id="A0A6G9XQ66"/>
<protein>
    <recommendedName>
        <fullName evidence="10">Multidrug resistance protein Mmr</fullName>
    </recommendedName>
    <alternativeName>
        <fullName evidence="9">Multidrug resistance protein mmr</fullName>
    </alternativeName>
</protein>
<dbReference type="Proteomes" id="UP000501705">
    <property type="component" value="Chromosome"/>
</dbReference>
<dbReference type="RefSeq" id="WP_167462128.1">
    <property type="nucleotide sequence ID" value="NZ_CP046171.1"/>
</dbReference>
<dbReference type="Pfam" id="PF00893">
    <property type="entry name" value="Multi_Drug_Res"/>
    <property type="match status" value="1"/>
</dbReference>
<feature type="transmembrane region" description="Helical" evidence="12">
    <location>
        <begin position="26"/>
        <end position="46"/>
    </location>
</feature>
<evidence type="ECO:0000256" key="2">
    <source>
        <dbReference type="ARBA" id="ARBA00007822"/>
    </source>
</evidence>
<evidence type="ECO:0000313" key="14">
    <source>
        <dbReference type="Proteomes" id="UP000501705"/>
    </source>
</evidence>
<evidence type="ECO:0000256" key="9">
    <source>
        <dbReference type="ARBA" id="ARBA00071110"/>
    </source>
</evidence>